<comment type="subcellular location">
    <subcellularLocation>
        <location evidence="1">Membrane</location>
        <topology evidence="1">Multi-pass membrane protein</topology>
    </subcellularLocation>
</comment>
<organism evidence="8 9">
    <name type="scientific">Diaporthe helianthi</name>
    <dbReference type="NCBI Taxonomy" id="158607"/>
    <lineage>
        <taxon>Eukaryota</taxon>
        <taxon>Fungi</taxon>
        <taxon>Dikarya</taxon>
        <taxon>Ascomycota</taxon>
        <taxon>Pezizomycotina</taxon>
        <taxon>Sordariomycetes</taxon>
        <taxon>Sordariomycetidae</taxon>
        <taxon>Diaporthales</taxon>
        <taxon>Diaporthaceae</taxon>
        <taxon>Diaporthe</taxon>
    </lineage>
</organism>
<feature type="transmembrane region" description="Helical" evidence="7">
    <location>
        <begin position="68"/>
        <end position="86"/>
    </location>
</feature>
<dbReference type="PANTHER" id="PTHR43731:SF14">
    <property type="entry name" value="PRESENILIN-ASSOCIATED RHOMBOID-LIKE PROTEIN, MITOCHONDRIAL"/>
    <property type="match status" value="1"/>
</dbReference>
<comment type="similarity">
    <text evidence="2">Belongs to the peptidase S54 family.</text>
</comment>
<comment type="caution">
    <text evidence="8">The sequence shown here is derived from an EMBL/GenBank/DDBJ whole genome shotgun (WGS) entry which is preliminary data.</text>
</comment>
<evidence type="ECO:0000256" key="1">
    <source>
        <dbReference type="ARBA" id="ARBA00004141"/>
    </source>
</evidence>
<keyword evidence="9" id="KW-1185">Reference proteome</keyword>
<dbReference type="PANTHER" id="PTHR43731">
    <property type="entry name" value="RHOMBOID PROTEASE"/>
    <property type="match status" value="1"/>
</dbReference>
<dbReference type="EMBL" id="MAVT02000507">
    <property type="protein sequence ID" value="POS75280.1"/>
    <property type="molecule type" value="Genomic_DNA"/>
</dbReference>
<dbReference type="Gene3D" id="1.20.1540.10">
    <property type="entry name" value="Rhomboid-like"/>
    <property type="match status" value="1"/>
</dbReference>
<evidence type="ECO:0000256" key="4">
    <source>
        <dbReference type="ARBA" id="ARBA00022801"/>
    </source>
</evidence>
<dbReference type="InterPro" id="IPR050925">
    <property type="entry name" value="Rhomboid_protease_S54"/>
</dbReference>
<dbReference type="InParanoid" id="A0A2P5HYF1"/>
<evidence type="ECO:0000313" key="8">
    <source>
        <dbReference type="EMBL" id="POS75280.1"/>
    </source>
</evidence>
<evidence type="ECO:0000256" key="3">
    <source>
        <dbReference type="ARBA" id="ARBA00022692"/>
    </source>
</evidence>
<feature type="transmembrane region" description="Helical" evidence="7">
    <location>
        <begin position="26"/>
        <end position="47"/>
    </location>
</feature>
<evidence type="ECO:0000256" key="2">
    <source>
        <dbReference type="ARBA" id="ARBA00009045"/>
    </source>
</evidence>
<keyword evidence="3 7" id="KW-0812">Transmembrane</keyword>
<dbReference type="OrthoDB" id="418595at2759"/>
<evidence type="ECO:0008006" key="10">
    <source>
        <dbReference type="Google" id="ProtNLM"/>
    </source>
</evidence>
<keyword evidence="4" id="KW-0378">Hydrolase</keyword>
<reference evidence="8" key="1">
    <citation type="submission" date="2017-09" db="EMBL/GenBank/DDBJ databases">
        <title>Polyketide synthases of a Diaporthe helianthi virulent isolate.</title>
        <authorList>
            <person name="Baroncelli R."/>
        </authorList>
    </citation>
    <scope>NUCLEOTIDE SEQUENCE [LARGE SCALE GENOMIC DNA]</scope>
    <source>
        <strain evidence="8">7/96</strain>
    </source>
</reference>
<dbReference type="GO" id="GO:0016020">
    <property type="term" value="C:membrane"/>
    <property type="evidence" value="ECO:0007669"/>
    <property type="project" value="UniProtKB-SubCell"/>
</dbReference>
<name>A0A2P5HYF1_DIAHE</name>
<dbReference type="GO" id="GO:0004252">
    <property type="term" value="F:serine-type endopeptidase activity"/>
    <property type="evidence" value="ECO:0007669"/>
    <property type="project" value="TreeGrafter"/>
</dbReference>
<evidence type="ECO:0000256" key="6">
    <source>
        <dbReference type="ARBA" id="ARBA00023136"/>
    </source>
</evidence>
<proteinExistence type="inferred from homology"/>
<dbReference type="SUPFAM" id="SSF144091">
    <property type="entry name" value="Rhomboid-like"/>
    <property type="match status" value="1"/>
</dbReference>
<dbReference type="InterPro" id="IPR035952">
    <property type="entry name" value="Rhomboid-like_sf"/>
</dbReference>
<dbReference type="AlphaFoldDB" id="A0A2P5HYF1"/>
<evidence type="ECO:0000256" key="7">
    <source>
        <dbReference type="SAM" id="Phobius"/>
    </source>
</evidence>
<accession>A0A2P5HYF1</accession>
<evidence type="ECO:0000256" key="5">
    <source>
        <dbReference type="ARBA" id="ARBA00022989"/>
    </source>
</evidence>
<feature type="transmembrane region" description="Helical" evidence="7">
    <location>
        <begin position="98"/>
        <end position="121"/>
    </location>
</feature>
<protein>
    <recommendedName>
        <fullName evidence="10">Peptidase S54 rhomboid domain-containing protein</fullName>
    </recommendedName>
</protein>
<sequence>MAVHLPPLAPLLLDHQTSHTPRLVSLHSLGLSITVSCAHAGFLDWASNLRQRPYGAPRRTPRNVRRRFIWGFIGANAAVWAAWAYAAADFGVGDVDVGVAAAAAAGVRKSTGLLGLFELLVSTPRRRRRRGLGDTLLGFMARHFVLSTWNVREGRWWTLLTCGVSHAELGHLLANMGGFYLWASR</sequence>
<gene>
    <name evidence="8" type="ORF">DHEL01_v206322</name>
</gene>
<keyword evidence="6 7" id="KW-0472">Membrane</keyword>
<dbReference type="Proteomes" id="UP000094444">
    <property type="component" value="Unassembled WGS sequence"/>
</dbReference>
<keyword evidence="5 7" id="KW-1133">Transmembrane helix</keyword>
<evidence type="ECO:0000313" key="9">
    <source>
        <dbReference type="Proteomes" id="UP000094444"/>
    </source>
</evidence>